<keyword evidence="5" id="KW-1185">Reference proteome</keyword>
<keyword evidence="1" id="KW-0808">Transferase</keyword>
<dbReference type="InterPro" id="IPR050091">
    <property type="entry name" value="PKS_NRPS_Biosynth_Enz"/>
</dbReference>
<dbReference type="AlphaFoldDB" id="A0A2I2KYG6"/>
<dbReference type="GO" id="GO:0004312">
    <property type="term" value="F:fatty acid synthase activity"/>
    <property type="evidence" value="ECO:0007669"/>
    <property type="project" value="TreeGrafter"/>
</dbReference>
<feature type="region of interest" description="Disordered" evidence="2">
    <location>
        <begin position="1"/>
        <end position="111"/>
    </location>
</feature>
<dbReference type="Pfam" id="PF08659">
    <property type="entry name" value="KR"/>
    <property type="match status" value="1"/>
</dbReference>
<feature type="compositionally biased region" description="Basic and acidic residues" evidence="2">
    <location>
        <begin position="82"/>
        <end position="97"/>
    </location>
</feature>
<feature type="compositionally biased region" description="Basic and acidic residues" evidence="2">
    <location>
        <begin position="59"/>
        <end position="70"/>
    </location>
</feature>
<dbReference type="SUPFAM" id="SSF51735">
    <property type="entry name" value="NAD(P)-binding Rossmann-fold domains"/>
    <property type="match status" value="2"/>
</dbReference>
<evidence type="ECO:0000313" key="5">
    <source>
        <dbReference type="Proteomes" id="UP000234331"/>
    </source>
</evidence>
<sequence length="656" mass="65883">MRGIVDWIVERTGPDTPPGEPASRPAEFAADAPGENRRYPSAPGGPAGPGGSRPGGTRPGHDVPGHDVPGHDVPGQPGSPRGDQDRSGRGRDRHGAAGHEPGGSAAAARTGRGEPALVGAAQAAAAAPPGWTAAAATTATGAASAPPVTGGADEDVEAIPLQRFVVEPQAVAAPADVAPADLTGCRFLLVEGGLGVGLALATRLEQAGAEVRILAADDPGLVDQIRAGAGADGLAWIASADPDANERAVLPGAFPALRAAALGGSRRVLAVTGNGGRFGRSTVRGGDAGRSAPGAGLAGLVRTIAREVPGLALRVVDVEVKEEPRQIANSLFTELLGPGGPVVVGYREGARATPRVTPAPLGQAADVPAGLDASSVVLLTGGARGITAAVALELARRTGCAVELVGRTAPPTAPEDPATAGAPDAPALRRALIETGIRRPAEIEARLARLLAEREVRTNLAALEGLAASVRYHAVDVRDAAAVAAVVADVYDRHGRLDGLVHGAGILADRLLRDKTAESFDRVFRTKADGARALLAAVRDDIGFVALFGSVAGVFGNRGQADYAAANDALDTLAIAAAERFSGRVVSVDWGPWGAAPSAAGAGMVSPELAREYARRGIGLIDPAEGVDALLRELAGPADGPPQVVYMCAGAGAFDA</sequence>
<dbReference type="PANTHER" id="PTHR43775">
    <property type="entry name" value="FATTY ACID SYNTHASE"/>
    <property type="match status" value="1"/>
</dbReference>
<feature type="compositionally biased region" description="Low complexity" evidence="2">
    <location>
        <begin position="98"/>
        <end position="111"/>
    </location>
</feature>
<dbReference type="CDD" id="cd08953">
    <property type="entry name" value="KR_2_SDR_x"/>
    <property type="match status" value="1"/>
</dbReference>
<organism evidence="4 5">
    <name type="scientific">Frankia canadensis</name>
    <dbReference type="NCBI Taxonomy" id="1836972"/>
    <lineage>
        <taxon>Bacteria</taxon>
        <taxon>Bacillati</taxon>
        <taxon>Actinomycetota</taxon>
        <taxon>Actinomycetes</taxon>
        <taxon>Frankiales</taxon>
        <taxon>Frankiaceae</taxon>
        <taxon>Frankia</taxon>
    </lineage>
</organism>
<dbReference type="SMART" id="SM00822">
    <property type="entry name" value="PKS_KR"/>
    <property type="match status" value="1"/>
</dbReference>
<reference evidence="4 5" key="1">
    <citation type="submission" date="2017-06" db="EMBL/GenBank/DDBJ databases">
        <authorList>
            <person name="Kim H.J."/>
            <person name="Triplett B.A."/>
        </authorList>
    </citation>
    <scope>NUCLEOTIDE SEQUENCE [LARGE SCALE GENOMIC DNA]</scope>
    <source>
        <strain evidence="4">FRACA_ARgP5</strain>
    </source>
</reference>
<proteinExistence type="predicted"/>
<feature type="domain" description="Ketoreductase" evidence="3">
    <location>
        <begin position="375"/>
        <end position="596"/>
    </location>
</feature>
<dbReference type="PANTHER" id="PTHR43775:SF51">
    <property type="entry name" value="INACTIVE PHENOLPHTHIOCEROL SYNTHESIS POLYKETIDE SYNTHASE TYPE I PKS1-RELATED"/>
    <property type="match status" value="1"/>
</dbReference>
<dbReference type="EMBL" id="FZMO01000446">
    <property type="protein sequence ID" value="SNQ50696.1"/>
    <property type="molecule type" value="Genomic_DNA"/>
</dbReference>
<dbReference type="Proteomes" id="UP000234331">
    <property type="component" value="Unassembled WGS sequence"/>
</dbReference>
<dbReference type="Gene3D" id="3.40.50.720">
    <property type="entry name" value="NAD(P)-binding Rossmann-like Domain"/>
    <property type="match status" value="1"/>
</dbReference>
<dbReference type="GO" id="GO:0006633">
    <property type="term" value="P:fatty acid biosynthetic process"/>
    <property type="evidence" value="ECO:0007669"/>
    <property type="project" value="TreeGrafter"/>
</dbReference>
<evidence type="ECO:0000256" key="2">
    <source>
        <dbReference type="SAM" id="MobiDB-lite"/>
    </source>
</evidence>
<dbReference type="InterPro" id="IPR057326">
    <property type="entry name" value="KR_dom"/>
</dbReference>
<protein>
    <submittedName>
        <fullName evidence="4">Beta-ketoacyl synthase</fullName>
    </submittedName>
</protein>
<gene>
    <name evidence="4" type="ORF">FRACA_500002</name>
</gene>
<dbReference type="InterPro" id="IPR036291">
    <property type="entry name" value="NAD(P)-bd_dom_sf"/>
</dbReference>
<evidence type="ECO:0000256" key="1">
    <source>
        <dbReference type="ARBA" id="ARBA00022679"/>
    </source>
</evidence>
<evidence type="ECO:0000259" key="3">
    <source>
        <dbReference type="SMART" id="SM00822"/>
    </source>
</evidence>
<dbReference type="InterPro" id="IPR013968">
    <property type="entry name" value="PKS_KR"/>
</dbReference>
<evidence type="ECO:0000313" key="4">
    <source>
        <dbReference type="EMBL" id="SNQ50696.1"/>
    </source>
</evidence>
<accession>A0A2I2KYG6</accession>
<name>A0A2I2KYG6_9ACTN</name>
<feature type="compositionally biased region" description="Gly residues" evidence="2">
    <location>
        <begin position="45"/>
        <end position="58"/>
    </location>
</feature>